<dbReference type="EMBL" id="JAWWNJ010000155">
    <property type="protein sequence ID" value="KAK6980885.1"/>
    <property type="molecule type" value="Genomic_DNA"/>
</dbReference>
<name>A0AAV9ZF52_9AGAR</name>
<keyword evidence="2" id="KW-1185">Reference proteome</keyword>
<comment type="caution">
    <text evidence="1">The sequence shown here is derived from an EMBL/GenBank/DDBJ whole genome shotgun (WGS) entry which is preliminary data.</text>
</comment>
<dbReference type="Proteomes" id="UP001362999">
    <property type="component" value="Unassembled WGS sequence"/>
</dbReference>
<gene>
    <name evidence="1" type="ORF">R3P38DRAFT_3234947</name>
</gene>
<organism evidence="1 2">
    <name type="scientific">Favolaschia claudopus</name>
    <dbReference type="NCBI Taxonomy" id="2862362"/>
    <lineage>
        <taxon>Eukaryota</taxon>
        <taxon>Fungi</taxon>
        <taxon>Dikarya</taxon>
        <taxon>Basidiomycota</taxon>
        <taxon>Agaricomycotina</taxon>
        <taxon>Agaricomycetes</taxon>
        <taxon>Agaricomycetidae</taxon>
        <taxon>Agaricales</taxon>
        <taxon>Marasmiineae</taxon>
        <taxon>Mycenaceae</taxon>
        <taxon>Favolaschia</taxon>
    </lineage>
</organism>
<dbReference type="AlphaFoldDB" id="A0AAV9ZF52"/>
<evidence type="ECO:0000313" key="2">
    <source>
        <dbReference type="Proteomes" id="UP001362999"/>
    </source>
</evidence>
<proteinExistence type="predicted"/>
<evidence type="ECO:0000313" key="1">
    <source>
        <dbReference type="EMBL" id="KAK6980885.1"/>
    </source>
</evidence>
<sequence length="319" mass="35035">MPPAAALGTVNSIIASLSPNAAPLVLCYWRLVKTGATHEPALPLFYFGATTDWDIDDRCRRPRFALHPHPLLPTTPHSFPTVNTPLFDDTISYRPCDYPNLIFGFSDFLAPAAVLARLLCSQVWCDETLGGMLGWRESSCEWGVGDVGRHPGEQTVYPPASLSFPPFPSSSPLLPPSSFIFPIPAASFPPPFPCNEPSPPPLPRFTSILRRRGASAFIRGFVRVRNFGHRKHVALTFGAEAQFRERRGPPPRTSPAPLVLLPTSLYWLSPSSSRFLTPSSLFLALVVSSLVPSRGYICHFDCISTFILYLTAVSVTSEI</sequence>
<reference evidence="1 2" key="1">
    <citation type="journal article" date="2024" name="J Genomics">
        <title>Draft genome sequencing and assembly of Favolaschia claudopus CIRM-BRFM 2984 isolated from oak limbs.</title>
        <authorList>
            <person name="Navarro D."/>
            <person name="Drula E."/>
            <person name="Chaduli D."/>
            <person name="Cazenave R."/>
            <person name="Ahrendt S."/>
            <person name="Wang J."/>
            <person name="Lipzen A."/>
            <person name="Daum C."/>
            <person name="Barry K."/>
            <person name="Grigoriev I.V."/>
            <person name="Favel A."/>
            <person name="Rosso M.N."/>
            <person name="Martin F."/>
        </authorList>
    </citation>
    <scope>NUCLEOTIDE SEQUENCE [LARGE SCALE GENOMIC DNA]</scope>
    <source>
        <strain evidence="1 2">CIRM-BRFM 2984</strain>
    </source>
</reference>
<accession>A0AAV9ZF52</accession>
<protein>
    <submittedName>
        <fullName evidence="1">Uncharacterized protein</fullName>
    </submittedName>
</protein>